<protein>
    <submittedName>
        <fullName evidence="1">Uncharacterized protein</fullName>
    </submittedName>
</protein>
<proteinExistence type="predicted"/>
<dbReference type="Proteomes" id="UP001214250">
    <property type="component" value="Chromosome 1"/>
</dbReference>
<accession>A0ABY7VRJ9</accession>
<dbReference type="EMBL" id="CP117811">
    <property type="protein sequence ID" value="WDE95409.1"/>
    <property type="molecule type" value="Genomic_DNA"/>
</dbReference>
<organism evidence="1 2">
    <name type="scientific">Lentisphaera profundi</name>
    <dbReference type="NCBI Taxonomy" id="1658616"/>
    <lineage>
        <taxon>Bacteria</taxon>
        <taxon>Pseudomonadati</taxon>
        <taxon>Lentisphaerota</taxon>
        <taxon>Lentisphaeria</taxon>
        <taxon>Lentisphaerales</taxon>
        <taxon>Lentisphaeraceae</taxon>
        <taxon>Lentisphaera</taxon>
    </lineage>
</organism>
<gene>
    <name evidence="1" type="ORF">PQO03_06720</name>
</gene>
<name>A0ABY7VRJ9_9BACT</name>
<evidence type="ECO:0000313" key="1">
    <source>
        <dbReference type="EMBL" id="WDE95409.1"/>
    </source>
</evidence>
<dbReference type="RefSeq" id="WP_274148941.1">
    <property type="nucleotide sequence ID" value="NZ_CP117811.1"/>
</dbReference>
<reference evidence="1 2" key="1">
    <citation type="submission" date="2023-02" db="EMBL/GenBank/DDBJ databases">
        <title>Genome sequence of Lentisphaera profundi SAORIC-696.</title>
        <authorList>
            <person name="Kim e."/>
            <person name="Cho J.-C."/>
            <person name="Choi A."/>
            <person name="Kang I."/>
        </authorList>
    </citation>
    <scope>NUCLEOTIDE SEQUENCE [LARGE SCALE GENOMIC DNA]</scope>
    <source>
        <strain evidence="1 2">SAORIC-696</strain>
    </source>
</reference>
<evidence type="ECO:0000313" key="2">
    <source>
        <dbReference type="Proteomes" id="UP001214250"/>
    </source>
</evidence>
<sequence length="48" mass="5325">MADLSQTMNLFSLLGAPIVNRLKAKRLNAEENESVTNCHQLKILARDG</sequence>
<keyword evidence="2" id="KW-1185">Reference proteome</keyword>